<evidence type="ECO:0000313" key="2">
    <source>
        <dbReference type="Proteomes" id="UP000819052"/>
    </source>
</evidence>
<proteinExistence type="predicted"/>
<dbReference type="Proteomes" id="UP000819052">
    <property type="component" value="Unassembled WGS sequence"/>
</dbReference>
<comment type="caution">
    <text evidence="1">The sequence shown here is derived from an EMBL/GenBank/DDBJ whole genome shotgun (WGS) entry which is preliminary data.</text>
</comment>
<organism evidence="1 2">
    <name type="scientific">Massilia aquatica</name>
    <dbReference type="NCBI Taxonomy" id="2609000"/>
    <lineage>
        <taxon>Bacteria</taxon>
        <taxon>Pseudomonadati</taxon>
        <taxon>Pseudomonadota</taxon>
        <taxon>Betaproteobacteria</taxon>
        <taxon>Burkholderiales</taxon>
        <taxon>Oxalobacteraceae</taxon>
        <taxon>Telluria group</taxon>
        <taxon>Massilia</taxon>
    </lineage>
</organism>
<protein>
    <submittedName>
        <fullName evidence="1">Uncharacterized protein</fullName>
    </submittedName>
</protein>
<keyword evidence="2" id="KW-1185">Reference proteome</keyword>
<name>A0ABX0MHJ0_9BURK</name>
<sequence length="168" mass="19095">MTTPADFKLNVKMQEICDLYLLDAVPGSSSLLQRLHIFDPAARFDRSQTYVGYLGLNLKRITVVAILTHFRTNGVRGLNIPVRYRTDLMPAEEARLYADIHMEERGGRVMGPRRSVNPMLWHFQVHDPAESSLEPREGGGNMTVDALDGHIWTADESIEYGYDYNNLL</sequence>
<dbReference type="RefSeq" id="WP_167079748.1">
    <property type="nucleotide sequence ID" value="NZ_VVIW01000022.1"/>
</dbReference>
<dbReference type="EMBL" id="VVIW01000022">
    <property type="protein sequence ID" value="NHZ43727.1"/>
    <property type="molecule type" value="Genomic_DNA"/>
</dbReference>
<evidence type="ECO:0000313" key="1">
    <source>
        <dbReference type="EMBL" id="NHZ43727.1"/>
    </source>
</evidence>
<gene>
    <name evidence="1" type="ORF">F1609_26695</name>
</gene>
<accession>A0ABX0MHJ0</accession>
<reference evidence="1 2" key="1">
    <citation type="submission" date="2019-09" db="EMBL/GenBank/DDBJ databases">
        <title>Taxonomy of Antarctic Massilia spp.: description of Massilia rubra sp. nov., Massilia aquatica sp. nov., Massilia mucilaginosa sp. nov., Massilia frigida sp. nov. isolated from streams, lakes and regoliths.</title>
        <authorList>
            <person name="Holochova P."/>
            <person name="Sedlacek I."/>
            <person name="Kralova S."/>
            <person name="Maslanova I."/>
            <person name="Busse H.-J."/>
            <person name="Stankova E."/>
            <person name="Vrbovska V."/>
            <person name="Kovarovic V."/>
            <person name="Bartak M."/>
            <person name="Svec P."/>
            <person name="Pantucek R."/>
        </authorList>
    </citation>
    <scope>NUCLEOTIDE SEQUENCE [LARGE SCALE GENOMIC DNA]</scope>
    <source>
        <strain evidence="1 2">CCM 8693</strain>
    </source>
</reference>